<feature type="domain" description="Pirin N-terminal" evidence="4">
    <location>
        <begin position="10"/>
        <end position="126"/>
    </location>
</feature>
<dbReference type="Pfam" id="PF17954">
    <property type="entry name" value="Pirin_C_2"/>
    <property type="match status" value="1"/>
</dbReference>
<dbReference type="PANTHER" id="PTHR43212">
    <property type="entry name" value="QUERCETIN 2,3-DIOXYGENASE"/>
    <property type="match status" value="1"/>
</dbReference>
<evidence type="ECO:0000259" key="4">
    <source>
        <dbReference type="Pfam" id="PF02678"/>
    </source>
</evidence>
<dbReference type="CDD" id="cd02910">
    <property type="entry name" value="cupin_Yhhw_N"/>
    <property type="match status" value="1"/>
</dbReference>
<dbReference type="InterPro" id="IPR041602">
    <property type="entry name" value="Quercetinase_C"/>
</dbReference>
<evidence type="ECO:0000313" key="6">
    <source>
        <dbReference type="EMBL" id="RBP35759.1"/>
    </source>
</evidence>
<evidence type="ECO:0008006" key="8">
    <source>
        <dbReference type="Google" id="ProtNLM"/>
    </source>
</evidence>
<dbReference type="PANTHER" id="PTHR43212:SF3">
    <property type="entry name" value="QUERCETIN 2,3-DIOXYGENASE"/>
    <property type="match status" value="1"/>
</dbReference>
<feature type="binding site" evidence="2">
    <location>
        <position position="57"/>
    </location>
    <ligand>
        <name>Fe cation</name>
        <dbReference type="ChEBI" id="CHEBI:24875"/>
    </ligand>
</feature>
<dbReference type="Gene3D" id="2.60.120.10">
    <property type="entry name" value="Jelly Rolls"/>
    <property type="match status" value="2"/>
</dbReference>
<organism evidence="6 7">
    <name type="scientific">Eoetvoesiella caeni</name>
    <dbReference type="NCBI Taxonomy" id="645616"/>
    <lineage>
        <taxon>Bacteria</taxon>
        <taxon>Pseudomonadati</taxon>
        <taxon>Pseudomonadota</taxon>
        <taxon>Betaproteobacteria</taxon>
        <taxon>Burkholderiales</taxon>
        <taxon>Alcaligenaceae</taxon>
        <taxon>Eoetvoesiella</taxon>
    </lineage>
</organism>
<keyword evidence="2" id="KW-0479">Metal-binding</keyword>
<dbReference type="Proteomes" id="UP000253628">
    <property type="component" value="Unassembled WGS sequence"/>
</dbReference>
<proteinExistence type="inferred from homology"/>
<reference evidence="6 7" key="1">
    <citation type="submission" date="2018-06" db="EMBL/GenBank/DDBJ databases">
        <title>Genomic Encyclopedia of Type Strains, Phase IV (KMG-IV): sequencing the most valuable type-strain genomes for metagenomic binning, comparative biology and taxonomic classification.</title>
        <authorList>
            <person name="Goeker M."/>
        </authorList>
    </citation>
    <scope>NUCLEOTIDE SEQUENCE [LARGE SCALE GENOMIC DNA]</scope>
    <source>
        <strain evidence="6 7">DSM 25520</strain>
    </source>
</reference>
<evidence type="ECO:0000259" key="5">
    <source>
        <dbReference type="Pfam" id="PF17954"/>
    </source>
</evidence>
<evidence type="ECO:0000256" key="1">
    <source>
        <dbReference type="ARBA" id="ARBA00008416"/>
    </source>
</evidence>
<comment type="cofactor">
    <cofactor evidence="2">
        <name>Fe cation</name>
        <dbReference type="ChEBI" id="CHEBI:24875"/>
    </cofactor>
    <text evidence="2">Binds 1 Fe cation per subunit.</text>
</comment>
<dbReference type="PIRSF" id="PIRSF006232">
    <property type="entry name" value="Pirin"/>
    <property type="match status" value="1"/>
</dbReference>
<protein>
    <recommendedName>
        <fullName evidence="8">Pirin N-terminal domain-containing protein</fullName>
    </recommendedName>
</protein>
<dbReference type="RefSeq" id="WP_113934873.1">
    <property type="nucleotide sequence ID" value="NZ_JACCEU010000011.1"/>
</dbReference>
<dbReference type="InterPro" id="IPR003829">
    <property type="entry name" value="Pirin_N_dom"/>
</dbReference>
<dbReference type="InterPro" id="IPR012093">
    <property type="entry name" value="Pirin"/>
</dbReference>
<evidence type="ECO:0000313" key="7">
    <source>
        <dbReference type="Proteomes" id="UP000253628"/>
    </source>
</evidence>
<dbReference type="GO" id="GO:0046872">
    <property type="term" value="F:metal ion binding"/>
    <property type="evidence" value="ECO:0007669"/>
    <property type="project" value="UniProtKB-KW"/>
</dbReference>
<dbReference type="Pfam" id="PF02678">
    <property type="entry name" value="Pirin"/>
    <property type="match status" value="1"/>
</dbReference>
<comment type="similarity">
    <text evidence="1 3">Belongs to the pirin family.</text>
</comment>
<dbReference type="InterPro" id="IPR014710">
    <property type="entry name" value="RmlC-like_jellyroll"/>
</dbReference>
<dbReference type="EMBL" id="QNRQ01000015">
    <property type="protein sequence ID" value="RBP35759.1"/>
    <property type="molecule type" value="Genomic_DNA"/>
</dbReference>
<evidence type="ECO:0000256" key="3">
    <source>
        <dbReference type="RuleBase" id="RU003457"/>
    </source>
</evidence>
<feature type="binding site" evidence="2">
    <location>
        <position position="59"/>
    </location>
    <ligand>
        <name>Fe cation</name>
        <dbReference type="ChEBI" id="CHEBI:24875"/>
    </ligand>
</feature>
<keyword evidence="2" id="KW-0408">Iron</keyword>
<dbReference type="AlphaFoldDB" id="A0A366H387"/>
<accession>A0A366H387</accession>
<comment type="caution">
    <text evidence="6">The sequence shown here is derived from an EMBL/GenBank/DDBJ whole genome shotgun (WGS) entry which is preliminary data.</text>
</comment>
<gene>
    <name evidence="6" type="ORF">DFR37_11533</name>
</gene>
<dbReference type="SUPFAM" id="SSF51182">
    <property type="entry name" value="RmlC-like cupins"/>
    <property type="match status" value="1"/>
</dbReference>
<name>A0A366H387_9BURK</name>
<sequence length="241" mass="25896">MIKIRKSADRGRADHGWLRSHHTFSFGSYFDIAHQGHGNLLVINDDTIAPSKGFGTHGHRDMEIISYVLEGELAHKDSMGNGTAESANAGVVRPGDVQRMSAGTGVQHSEFNNLADRNTHFLQIWIKPKLTGIRPGYEQKHFTAEQKRGRLVLVASATGADGSVGMNADAAIEAGLFDGAESYSKTLDTARQTYVHLARGELTVNGLPLSGGDGALLDGEAELTLSGGRDAEVLVFDITRD</sequence>
<dbReference type="OrthoDB" id="321327at2"/>
<keyword evidence="7" id="KW-1185">Reference proteome</keyword>
<evidence type="ECO:0000256" key="2">
    <source>
        <dbReference type="PIRSR" id="PIRSR006232-1"/>
    </source>
</evidence>
<feature type="domain" description="Quercetin 2,3-dioxygenase C-terminal cupin" evidence="5">
    <location>
        <begin position="153"/>
        <end position="238"/>
    </location>
</feature>
<feature type="binding site" evidence="2">
    <location>
        <position position="108"/>
    </location>
    <ligand>
        <name>Fe cation</name>
        <dbReference type="ChEBI" id="CHEBI:24875"/>
    </ligand>
</feature>
<dbReference type="InterPro" id="IPR011051">
    <property type="entry name" value="RmlC_Cupin_sf"/>
</dbReference>
<feature type="binding site" evidence="2">
    <location>
        <position position="110"/>
    </location>
    <ligand>
        <name>Fe cation</name>
        <dbReference type="ChEBI" id="CHEBI:24875"/>
    </ligand>
</feature>